<keyword evidence="4" id="KW-1133">Transmembrane helix</keyword>
<dbReference type="NCBIfam" id="TIGR01076">
    <property type="entry name" value="sortase_fam"/>
    <property type="match status" value="1"/>
</dbReference>
<feature type="region of interest" description="Disordered" evidence="3">
    <location>
        <begin position="71"/>
        <end position="126"/>
    </location>
</feature>
<dbReference type="GO" id="GO:0016787">
    <property type="term" value="F:hydrolase activity"/>
    <property type="evidence" value="ECO:0007669"/>
    <property type="project" value="UniProtKB-KW"/>
</dbReference>
<feature type="compositionally biased region" description="Low complexity" evidence="3">
    <location>
        <begin position="76"/>
        <end position="95"/>
    </location>
</feature>
<evidence type="ECO:0000256" key="1">
    <source>
        <dbReference type="ARBA" id="ARBA00022801"/>
    </source>
</evidence>
<dbReference type="CDD" id="cd05830">
    <property type="entry name" value="Sortase_E"/>
    <property type="match status" value="1"/>
</dbReference>
<dbReference type="AlphaFoldDB" id="A0A1X6X6N5"/>
<accession>A0A1X6X6N5</accession>
<feature type="active site" description="Proton donor/acceptor" evidence="2">
    <location>
        <position position="187"/>
    </location>
</feature>
<dbReference type="NCBIfam" id="NF033747">
    <property type="entry name" value="class_E_sortase"/>
    <property type="match status" value="1"/>
</dbReference>
<feature type="compositionally biased region" description="Pro residues" evidence="3">
    <location>
        <begin position="117"/>
        <end position="126"/>
    </location>
</feature>
<keyword evidence="4" id="KW-0812">Transmembrane</keyword>
<name>A0A1X6X6N5_9MICO</name>
<evidence type="ECO:0000256" key="3">
    <source>
        <dbReference type="SAM" id="MobiDB-lite"/>
    </source>
</evidence>
<dbReference type="InterPro" id="IPR023365">
    <property type="entry name" value="Sortase_dom-sf"/>
</dbReference>
<dbReference type="InterPro" id="IPR042003">
    <property type="entry name" value="Sortase_E"/>
</dbReference>
<reference evidence="5 6" key="1">
    <citation type="submission" date="2017-02" db="EMBL/GenBank/DDBJ databases">
        <authorList>
            <person name="Peterson S.W."/>
        </authorList>
    </citation>
    <scope>NUCLEOTIDE SEQUENCE [LARGE SCALE GENOMIC DNA]</scope>
    <source>
        <strain evidence="5 6">CIP104813</strain>
    </source>
</reference>
<dbReference type="RefSeq" id="WP_143276382.1">
    <property type="nucleotide sequence ID" value="NZ_FWFG01000101.1"/>
</dbReference>
<evidence type="ECO:0000256" key="4">
    <source>
        <dbReference type="SAM" id="Phobius"/>
    </source>
</evidence>
<protein>
    <submittedName>
        <fullName evidence="5">Sortase family protein</fullName>
    </submittedName>
</protein>
<keyword evidence="4" id="KW-0472">Membrane</keyword>
<feature type="compositionally biased region" description="Gly residues" evidence="3">
    <location>
        <begin position="96"/>
        <end position="110"/>
    </location>
</feature>
<sequence>MSARNTGVTTGRRRHGGLVVGAIGVLGELMITLGALVALFLVWQLWWTDVEARGEHEAAITALEAQWQAQSPASEAGATGADTGSQTGADATADAGSGGASGAGADGASGSGAAAPIAPPQLGDPPLVPVAPENTVWAILHVPAFDEPVTPVGEGVTREGVLNVIGAAHYPGTAMPGQVGNFALAGHRTTYGRPFHDIARLQAGDPIVLETADAYYVYTVTDHEIVTPDRVDVVAPVPGHPGRQPTERMITLTACHPMYSAAERYVVHGTLSSWTRKADGVPAELAGDGGA</sequence>
<feature type="active site" description="Acyl-thioester intermediate" evidence="2">
    <location>
        <position position="255"/>
    </location>
</feature>
<dbReference type="InterPro" id="IPR005754">
    <property type="entry name" value="Sortase"/>
</dbReference>
<dbReference type="EMBL" id="FWFG01000101">
    <property type="protein sequence ID" value="SLM94806.1"/>
    <property type="molecule type" value="Genomic_DNA"/>
</dbReference>
<gene>
    <name evidence="5" type="ORF">FM110_11920</name>
</gene>
<dbReference type="OrthoDB" id="5242879at2"/>
<dbReference type="Gene3D" id="2.40.260.10">
    <property type="entry name" value="Sortase"/>
    <property type="match status" value="1"/>
</dbReference>
<dbReference type="SUPFAM" id="SSF63817">
    <property type="entry name" value="Sortase"/>
    <property type="match status" value="1"/>
</dbReference>
<evidence type="ECO:0000313" key="5">
    <source>
        <dbReference type="EMBL" id="SLM94806.1"/>
    </source>
</evidence>
<dbReference type="InterPro" id="IPR053465">
    <property type="entry name" value="Sortase_Class_E"/>
</dbReference>
<keyword evidence="6" id="KW-1185">Reference proteome</keyword>
<keyword evidence="1" id="KW-0378">Hydrolase</keyword>
<feature type="transmembrane region" description="Helical" evidence="4">
    <location>
        <begin position="20"/>
        <end position="46"/>
    </location>
</feature>
<evidence type="ECO:0000313" key="6">
    <source>
        <dbReference type="Proteomes" id="UP000195981"/>
    </source>
</evidence>
<organism evidence="5 6">
    <name type="scientific">Brachybacterium nesterenkovii</name>
    <dbReference type="NCBI Taxonomy" id="47847"/>
    <lineage>
        <taxon>Bacteria</taxon>
        <taxon>Bacillati</taxon>
        <taxon>Actinomycetota</taxon>
        <taxon>Actinomycetes</taxon>
        <taxon>Micrococcales</taxon>
        <taxon>Dermabacteraceae</taxon>
        <taxon>Brachybacterium</taxon>
    </lineage>
</organism>
<dbReference type="Pfam" id="PF04203">
    <property type="entry name" value="Sortase"/>
    <property type="match status" value="1"/>
</dbReference>
<dbReference type="Proteomes" id="UP000195981">
    <property type="component" value="Unassembled WGS sequence"/>
</dbReference>
<proteinExistence type="predicted"/>
<evidence type="ECO:0000256" key="2">
    <source>
        <dbReference type="PIRSR" id="PIRSR605754-1"/>
    </source>
</evidence>